<dbReference type="OrthoDB" id="2878284at2"/>
<dbReference type="Pfam" id="PF01521">
    <property type="entry name" value="Fe-S_biosyn"/>
    <property type="match status" value="1"/>
</dbReference>
<gene>
    <name evidence="2" type="ORF">FN924_02770</name>
</gene>
<proteinExistence type="predicted"/>
<protein>
    <submittedName>
        <fullName evidence="2">Iron-sulfur cluster biosynthesis family protein</fullName>
    </submittedName>
</protein>
<name>A0A516KCW2_9BACI</name>
<reference evidence="2 3" key="1">
    <citation type="submission" date="2019-07" db="EMBL/GenBank/DDBJ databases">
        <authorList>
            <person name="Li J."/>
        </authorList>
    </citation>
    <scope>NUCLEOTIDE SEQUENCE [LARGE SCALE GENOMIC DNA]</scope>
    <source>
        <strain evidence="2 3">TKL69</strain>
    </source>
</reference>
<evidence type="ECO:0000313" key="2">
    <source>
        <dbReference type="EMBL" id="QDP39210.1"/>
    </source>
</evidence>
<evidence type="ECO:0000259" key="1">
    <source>
        <dbReference type="Pfam" id="PF01521"/>
    </source>
</evidence>
<dbReference type="Proteomes" id="UP000315215">
    <property type="component" value="Chromosome"/>
</dbReference>
<keyword evidence="3" id="KW-1185">Reference proteome</keyword>
<dbReference type="AlphaFoldDB" id="A0A516KCW2"/>
<accession>A0A516KCW2</accession>
<dbReference type="InterPro" id="IPR000361">
    <property type="entry name" value="ATAP_core_dom"/>
</dbReference>
<dbReference type="EMBL" id="CP041666">
    <property type="protein sequence ID" value="QDP39210.1"/>
    <property type="molecule type" value="Genomic_DNA"/>
</dbReference>
<organism evidence="2 3">
    <name type="scientific">Radiobacillus deserti</name>
    <dbReference type="NCBI Taxonomy" id="2594883"/>
    <lineage>
        <taxon>Bacteria</taxon>
        <taxon>Bacillati</taxon>
        <taxon>Bacillota</taxon>
        <taxon>Bacilli</taxon>
        <taxon>Bacillales</taxon>
        <taxon>Bacillaceae</taxon>
        <taxon>Radiobacillus</taxon>
    </lineage>
</organism>
<feature type="domain" description="Core" evidence="1">
    <location>
        <begin position="1"/>
        <end position="101"/>
    </location>
</feature>
<sequence length="104" mass="11956">MELVLKEKAKHALQDLDLASNEGIRLEARFVGSCSIYVDHYLWIDSKTEADDLYMVDSIPFLVSSESKQHLPEKLILNYNQSLGYKLSSPEETFTYNLSIKRRG</sequence>
<evidence type="ECO:0000313" key="3">
    <source>
        <dbReference type="Proteomes" id="UP000315215"/>
    </source>
</evidence>
<dbReference type="RefSeq" id="WP_143891960.1">
    <property type="nucleotide sequence ID" value="NZ_CP041666.1"/>
</dbReference>
<dbReference type="KEGG" id="aqt:FN924_02770"/>